<evidence type="ECO:0000313" key="2">
    <source>
        <dbReference type="EMBL" id="RUO68110.1"/>
    </source>
</evidence>
<accession>A0A432YXR0</accession>
<comment type="caution">
    <text evidence="2">The sequence shown here is derived from an EMBL/GenBank/DDBJ whole genome shotgun (WGS) entry which is preliminary data.</text>
</comment>
<gene>
    <name evidence="2" type="ORF">CWI73_04520</name>
</gene>
<protein>
    <submittedName>
        <fullName evidence="2">Uncharacterized protein</fullName>
    </submittedName>
</protein>
<feature type="region of interest" description="Disordered" evidence="1">
    <location>
        <begin position="1"/>
        <end position="71"/>
    </location>
</feature>
<evidence type="ECO:0000256" key="1">
    <source>
        <dbReference type="SAM" id="MobiDB-lite"/>
    </source>
</evidence>
<dbReference type="AlphaFoldDB" id="A0A432YXR0"/>
<evidence type="ECO:0000313" key="3">
    <source>
        <dbReference type="Proteomes" id="UP000288361"/>
    </source>
</evidence>
<sequence>MQINPQTVQPLSNQQQASQQTVQRDNEQQKNAAVSNAVELPQVVPDAKQSRRQAERWQSLNTMYDEPPQRSQKALSAYQTVALNEKREEVASMFGVDVYA</sequence>
<dbReference type="EMBL" id="PIQA01000001">
    <property type="protein sequence ID" value="RUO68110.1"/>
    <property type="molecule type" value="Genomic_DNA"/>
</dbReference>
<reference evidence="2 3" key="1">
    <citation type="journal article" date="2011" name="Front. Microbiol.">
        <title>Genomic signatures of strain selection and enhancement in Bacillus atrophaeus var. globigii, a historical biowarfare simulant.</title>
        <authorList>
            <person name="Gibbons H.S."/>
            <person name="Broomall S.M."/>
            <person name="McNew L.A."/>
            <person name="Daligault H."/>
            <person name="Chapman C."/>
            <person name="Bruce D."/>
            <person name="Karavis M."/>
            <person name="Krepps M."/>
            <person name="McGregor P.A."/>
            <person name="Hong C."/>
            <person name="Park K.H."/>
            <person name="Akmal A."/>
            <person name="Feldman A."/>
            <person name="Lin J.S."/>
            <person name="Chang W.E."/>
            <person name="Higgs B.W."/>
            <person name="Demirev P."/>
            <person name="Lindquist J."/>
            <person name="Liem A."/>
            <person name="Fochler E."/>
            <person name="Read T.D."/>
            <person name="Tapia R."/>
            <person name="Johnson S."/>
            <person name="Bishop-Lilly K.A."/>
            <person name="Detter C."/>
            <person name="Han C."/>
            <person name="Sozhamannan S."/>
            <person name="Rosenzweig C.N."/>
            <person name="Skowronski E.W."/>
        </authorList>
    </citation>
    <scope>NUCLEOTIDE SEQUENCE [LARGE SCALE GENOMIC DNA]</scope>
    <source>
        <strain evidence="2 3">TPS4-2</strain>
    </source>
</reference>
<dbReference type="Proteomes" id="UP000288361">
    <property type="component" value="Unassembled WGS sequence"/>
</dbReference>
<name>A0A432YXR0_9GAMM</name>
<feature type="compositionally biased region" description="Low complexity" evidence="1">
    <location>
        <begin position="9"/>
        <end position="23"/>
    </location>
</feature>
<proteinExistence type="predicted"/>
<dbReference type="RefSeq" id="WP_100691720.1">
    <property type="nucleotide sequence ID" value="NZ_JBHUMT010000016.1"/>
</dbReference>
<organism evidence="2 3">
    <name type="scientific">Idiomarina piscisalsi</name>
    <dbReference type="NCBI Taxonomy" id="1096243"/>
    <lineage>
        <taxon>Bacteria</taxon>
        <taxon>Pseudomonadati</taxon>
        <taxon>Pseudomonadota</taxon>
        <taxon>Gammaproteobacteria</taxon>
        <taxon>Alteromonadales</taxon>
        <taxon>Idiomarinaceae</taxon>
        <taxon>Idiomarina</taxon>
    </lineage>
</organism>